<dbReference type="Proteomes" id="UP000076715">
    <property type="component" value="Unassembled WGS sequence"/>
</dbReference>
<organism evidence="1 2">
    <name type="scientific">Aquimarina aggregata</name>
    <dbReference type="NCBI Taxonomy" id="1642818"/>
    <lineage>
        <taxon>Bacteria</taxon>
        <taxon>Pseudomonadati</taxon>
        <taxon>Bacteroidota</taxon>
        <taxon>Flavobacteriia</taxon>
        <taxon>Flavobacteriales</taxon>
        <taxon>Flavobacteriaceae</taxon>
        <taxon>Aquimarina</taxon>
    </lineage>
</organism>
<name>A0A163BA22_9FLAO</name>
<keyword evidence="1" id="KW-0378">Hydrolase</keyword>
<accession>A0A163BA22</accession>
<dbReference type="InterPro" id="IPR025365">
    <property type="entry name" value="DUF4269"/>
</dbReference>
<gene>
    <name evidence="1" type="ORF">AWE51_23285</name>
</gene>
<reference evidence="1 2" key="1">
    <citation type="submission" date="2016-01" db="EMBL/GenBank/DDBJ databases">
        <title>The draft genome sequence of Aquimarina sp. RZW4-3-2.</title>
        <authorList>
            <person name="Wang Y."/>
        </authorList>
    </citation>
    <scope>NUCLEOTIDE SEQUENCE [LARGE SCALE GENOMIC DNA]</scope>
    <source>
        <strain evidence="1 2">RZW4-3-2</strain>
    </source>
</reference>
<evidence type="ECO:0000313" key="1">
    <source>
        <dbReference type="EMBL" id="KZS41173.1"/>
    </source>
</evidence>
<dbReference type="EMBL" id="LQRT01000007">
    <property type="protein sequence ID" value="KZS41173.1"/>
    <property type="molecule type" value="Genomic_DNA"/>
</dbReference>
<comment type="caution">
    <text evidence="1">The sequence shown here is derived from an EMBL/GenBank/DDBJ whole genome shotgun (WGS) entry which is preliminary data.</text>
</comment>
<dbReference type="GO" id="GO:0016787">
    <property type="term" value="F:hydrolase activity"/>
    <property type="evidence" value="ECO:0007669"/>
    <property type="project" value="UniProtKB-KW"/>
</dbReference>
<evidence type="ECO:0000313" key="2">
    <source>
        <dbReference type="Proteomes" id="UP000076715"/>
    </source>
</evidence>
<proteinExistence type="predicted"/>
<protein>
    <submittedName>
        <fullName evidence="1">Diadenosine tetraphosphate hydrolase</fullName>
    </submittedName>
</protein>
<keyword evidence="2" id="KW-1185">Reference proteome</keyword>
<dbReference type="AlphaFoldDB" id="A0A163BA22"/>
<sequence length="173" mass="19856">MDFTNIAYLRAGNDRQQRAYAELMKLSLFENLQDYNPILTGTIPIGIDLPKSDLDIICESSDHIGFTKTLKSLYSNKDSFEIQTGNWNELKSTIAIFQSGKFKIEIFGQDCPTENQDAYKHMIIEHKILNSEDDRFRAEIIRLKQEGLKTEPAFAKLLGLTGNPYKELLKFEI</sequence>
<dbReference type="Pfam" id="PF14091">
    <property type="entry name" value="DUF4269"/>
    <property type="match status" value="1"/>
</dbReference>
<dbReference type="STRING" id="1642818.AWE51_23285"/>